<sequence length="190" mass="21003">MAKLYHKTQRVPFIVLTKGQEVDVLGTHFNVRAYPNEKAIKTTLLEGSVRVIPAGPPATGPDPTLVDPLYVMKTKTKAGIILKPNQQAVLEAQQVSIKTVNAMESIAWTKDDFTFRNTPLKDVLGVVAGWHNLKVVYDNSALGNILLGGELQKSESMANILTSLELTANVRFKVKGKQVTVYNRRLISYK</sequence>
<evidence type="ECO:0000313" key="1">
    <source>
        <dbReference type="EMBL" id="MDR6782334.1"/>
    </source>
</evidence>
<protein>
    <submittedName>
        <fullName evidence="1">Ferric-dicitrate binding protein FerR (Iron transport regulator)</fullName>
    </submittedName>
</protein>
<keyword evidence="2" id="KW-1185">Reference proteome</keyword>
<proteinExistence type="predicted"/>
<reference evidence="1" key="1">
    <citation type="submission" date="2023-07" db="EMBL/GenBank/DDBJ databases">
        <title>Sorghum-associated microbial communities from plants grown in Nebraska, USA.</title>
        <authorList>
            <person name="Schachtman D."/>
        </authorList>
    </citation>
    <scope>NUCLEOTIDE SEQUENCE</scope>
    <source>
        <strain evidence="1">2697</strain>
    </source>
</reference>
<comment type="caution">
    <text evidence="1">The sequence shown here is derived from an EMBL/GenBank/DDBJ whole genome shotgun (WGS) entry which is preliminary data.</text>
</comment>
<dbReference type="EMBL" id="JAVDTF010000001">
    <property type="protein sequence ID" value="MDR6782334.1"/>
    <property type="molecule type" value="Genomic_DNA"/>
</dbReference>
<gene>
    <name evidence="1" type="ORF">J2X78_000886</name>
</gene>
<name>A0ACC6KSM1_9SPHI</name>
<dbReference type="Proteomes" id="UP001246858">
    <property type="component" value="Unassembled WGS sequence"/>
</dbReference>
<evidence type="ECO:0000313" key="2">
    <source>
        <dbReference type="Proteomes" id="UP001246858"/>
    </source>
</evidence>
<accession>A0ACC6KSM1</accession>
<organism evidence="1 2">
    <name type="scientific">Pedobacter africanus</name>
    <dbReference type="NCBI Taxonomy" id="151894"/>
    <lineage>
        <taxon>Bacteria</taxon>
        <taxon>Pseudomonadati</taxon>
        <taxon>Bacteroidota</taxon>
        <taxon>Sphingobacteriia</taxon>
        <taxon>Sphingobacteriales</taxon>
        <taxon>Sphingobacteriaceae</taxon>
        <taxon>Pedobacter</taxon>
    </lineage>
</organism>